<dbReference type="PRINTS" id="PR00313">
    <property type="entry name" value="CABNDNGRPT"/>
</dbReference>
<feature type="compositionally biased region" description="Acidic residues" evidence="3">
    <location>
        <begin position="168"/>
        <end position="183"/>
    </location>
</feature>
<evidence type="ECO:0000256" key="2">
    <source>
        <dbReference type="ARBA" id="ARBA00022525"/>
    </source>
</evidence>
<dbReference type="InterPro" id="IPR018511">
    <property type="entry name" value="Hemolysin-typ_Ca-bd_CS"/>
</dbReference>
<dbReference type="PANTHER" id="PTHR38340:SF1">
    <property type="entry name" value="S-LAYER PROTEIN"/>
    <property type="match status" value="1"/>
</dbReference>
<dbReference type="KEGG" id="tom:BWR18_01200"/>
<evidence type="ECO:0000313" key="6">
    <source>
        <dbReference type="Proteomes" id="UP000186336"/>
    </source>
</evidence>
<comment type="subcellular location">
    <subcellularLocation>
        <location evidence="1">Secreted</location>
    </subcellularLocation>
</comment>
<keyword evidence="2" id="KW-0964">Secreted</keyword>
<dbReference type="OrthoDB" id="6305173at2"/>
<dbReference type="SUPFAM" id="SSF51294">
    <property type="entry name" value="Hedgehog/intein (Hint) domain"/>
    <property type="match status" value="1"/>
</dbReference>
<dbReference type="GO" id="GO:0005576">
    <property type="term" value="C:extracellular region"/>
    <property type="evidence" value="ECO:0007669"/>
    <property type="project" value="UniProtKB-SubCell"/>
</dbReference>
<dbReference type="Pfam" id="PF13403">
    <property type="entry name" value="Hint_2"/>
    <property type="match status" value="1"/>
</dbReference>
<dbReference type="InterPro" id="IPR028992">
    <property type="entry name" value="Hedgehog/Intein_dom"/>
</dbReference>
<dbReference type="InterPro" id="IPR001343">
    <property type="entry name" value="Hemolysn_Ca-bd"/>
</dbReference>
<dbReference type="AlphaFoldDB" id="A0A1P8MR30"/>
<proteinExistence type="predicted"/>
<dbReference type="PROSITE" id="PS00330">
    <property type="entry name" value="HEMOLYSIN_CALCIUM"/>
    <property type="match status" value="2"/>
</dbReference>
<dbReference type="Gene3D" id="2.170.16.10">
    <property type="entry name" value="Hedgehog/Intein (Hint) domain"/>
    <property type="match status" value="1"/>
</dbReference>
<dbReference type="InterPro" id="IPR050557">
    <property type="entry name" value="RTX_toxin/Mannuronan_C5-epim"/>
</dbReference>
<evidence type="ECO:0000256" key="3">
    <source>
        <dbReference type="SAM" id="MobiDB-lite"/>
    </source>
</evidence>
<sequence length="528" mass="55775">MSSFYTVGGYAQNAFFVTSDGKVMLDPNFDASEDAYRWEIEEYDNGVKFDGDDGGQGDEIGDNDQYAHKYDAQGNLVAEGNVYLEESWTLTDGEGNTVTLYKVESNGTHSGWVADGEIVPGVSYDYSGPNDVVTANQPRYDELHYPTYDPDDANSFDGGAYDDYAFSGDDDDHVDGDGGDDYIDGGAGNDSLNGGAGNDTVSGGSGNDTIDGGSGNDRIDGGAGDDRIDGGTGSDTVTGGAGDDTFVQSQDGATTVTDFDISDTDGDGSYNDQLDVSELRTLDGRPVTAFDVVVTDDGNGNAKLTFPEGETIVLQGVSPAQMSSAQQLNAAGIPCFTAGTRIATAHGPVPVEALKPGDRVQTRDNGLRPIRWIGTRSVDRHDLAANPMLRPVHIAPGTFGNSAPLRLSAQHALALQTAAGTTQLVRAGHLARLNGGTVRIAHGVRSVTYYHLLLDSHDLILAEGVACESFYPGPWGLLSIGPKATRDLIRLMPGLRETTVDKAYGPTAHPVARFGRLPPDLRDLRIAC</sequence>
<feature type="compositionally biased region" description="Low complexity" evidence="3">
    <location>
        <begin position="157"/>
        <end position="167"/>
    </location>
</feature>
<reference evidence="5 6" key="1">
    <citation type="submission" date="2017-01" db="EMBL/GenBank/DDBJ databases">
        <title>Complete genome of Tateyamaria omphalii DOK1-4 isolated from seawater in Dokdo.</title>
        <authorList>
            <person name="Kim J.H."/>
            <person name="Chi W.-J."/>
        </authorList>
    </citation>
    <scope>NUCLEOTIDE SEQUENCE [LARGE SCALE GENOMIC DNA]</scope>
    <source>
        <strain evidence="5 6">DOK1-4</strain>
    </source>
</reference>
<dbReference type="PANTHER" id="PTHR38340">
    <property type="entry name" value="S-LAYER PROTEIN"/>
    <property type="match status" value="1"/>
</dbReference>
<dbReference type="InterPro" id="IPR036844">
    <property type="entry name" value="Hint_dom_sf"/>
</dbReference>
<organism evidence="5 6">
    <name type="scientific">Tateyamaria omphalii</name>
    <dbReference type="NCBI Taxonomy" id="299262"/>
    <lineage>
        <taxon>Bacteria</taxon>
        <taxon>Pseudomonadati</taxon>
        <taxon>Pseudomonadota</taxon>
        <taxon>Alphaproteobacteria</taxon>
        <taxon>Rhodobacterales</taxon>
        <taxon>Roseobacteraceae</taxon>
        <taxon>Tateyamaria</taxon>
    </lineage>
</organism>
<feature type="compositionally biased region" description="Polar residues" evidence="3">
    <location>
        <begin position="246"/>
        <end position="257"/>
    </location>
</feature>
<dbReference type="Proteomes" id="UP000186336">
    <property type="component" value="Chromosome"/>
</dbReference>
<keyword evidence="6" id="KW-1185">Reference proteome</keyword>
<dbReference type="GO" id="GO:0005509">
    <property type="term" value="F:calcium ion binding"/>
    <property type="evidence" value="ECO:0007669"/>
    <property type="project" value="InterPro"/>
</dbReference>
<evidence type="ECO:0000313" key="5">
    <source>
        <dbReference type="EMBL" id="APX10472.1"/>
    </source>
</evidence>
<dbReference type="EMBL" id="CP019312">
    <property type="protein sequence ID" value="APX10472.1"/>
    <property type="molecule type" value="Genomic_DNA"/>
</dbReference>
<accession>A0A1P8MR30</accession>
<protein>
    <recommendedName>
        <fullName evidence="4">Hedgehog/Intein (Hint) domain-containing protein</fullName>
    </recommendedName>
</protein>
<name>A0A1P8MR30_9RHOB</name>
<evidence type="ECO:0000256" key="1">
    <source>
        <dbReference type="ARBA" id="ARBA00004613"/>
    </source>
</evidence>
<dbReference type="STRING" id="299262.BWR18_01200"/>
<evidence type="ECO:0000259" key="4">
    <source>
        <dbReference type="Pfam" id="PF13403"/>
    </source>
</evidence>
<dbReference type="RefSeq" id="WP_076626340.1">
    <property type="nucleotide sequence ID" value="NZ_CP019312.1"/>
</dbReference>
<dbReference type="Pfam" id="PF00353">
    <property type="entry name" value="HemolysinCabind"/>
    <property type="match status" value="2"/>
</dbReference>
<dbReference type="Gene3D" id="2.150.10.10">
    <property type="entry name" value="Serralysin-like metalloprotease, C-terminal"/>
    <property type="match status" value="2"/>
</dbReference>
<gene>
    <name evidence="5" type="ORF">BWR18_01200</name>
</gene>
<dbReference type="SUPFAM" id="SSF51120">
    <property type="entry name" value="beta-Roll"/>
    <property type="match status" value="1"/>
</dbReference>
<feature type="region of interest" description="Disordered" evidence="3">
    <location>
        <begin position="142"/>
        <end position="271"/>
    </location>
</feature>
<dbReference type="InterPro" id="IPR011049">
    <property type="entry name" value="Serralysin-like_metalloprot_C"/>
</dbReference>
<feature type="compositionally biased region" description="Basic and acidic residues" evidence="3">
    <location>
        <begin position="217"/>
        <end position="229"/>
    </location>
</feature>
<feature type="domain" description="Hedgehog/Intein (Hint)" evidence="4">
    <location>
        <begin position="334"/>
        <end position="473"/>
    </location>
</feature>